<dbReference type="PANTHER" id="PTHR34009:SF2">
    <property type="entry name" value="PROTEIN STAR"/>
    <property type="match status" value="1"/>
</dbReference>
<reference evidence="2 3" key="1">
    <citation type="submission" date="2020-04" db="EMBL/GenBank/DDBJ databases">
        <title>Zoogloea sp. G-4-1-14 isolated from soil.</title>
        <authorList>
            <person name="Dahal R.H."/>
        </authorList>
    </citation>
    <scope>NUCLEOTIDE SEQUENCE [LARGE SCALE GENOMIC DNA]</scope>
    <source>
        <strain evidence="2 3">G-4-1-14</strain>
    </source>
</reference>
<dbReference type="GO" id="GO:0005886">
    <property type="term" value="C:plasma membrane"/>
    <property type="evidence" value="ECO:0007669"/>
    <property type="project" value="TreeGrafter"/>
</dbReference>
<dbReference type="AlphaFoldDB" id="A0A848GA17"/>
<dbReference type="EMBL" id="JABBGA010000022">
    <property type="protein sequence ID" value="NML28114.1"/>
    <property type="molecule type" value="Genomic_DNA"/>
</dbReference>
<keyword evidence="3" id="KW-1185">Reference proteome</keyword>
<comment type="caution">
    <text evidence="2">The sequence shown here is derived from an EMBL/GenBank/DDBJ whole genome shotgun (WGS) entry which is preliminary data.</text>
</comment>
<accession>A0A848GA17</accession>
<evidence type="ECO:0000313" key="3">
    <source>
        <dbReference type="Proteomes" id="UP000580043"/>
    </source>
</evidence>
<proteinExistence type="predicted"/>
<dbReference type="GO" id="GO:0016197">
    <property type="term" value="P:endosomal transport"/>
    <property type="evidence" value="ECO:0007669"/>
    <property type="project" value="TreeGrafter"/>
</dbReference>
<dbReference type="SUPFAM" id="SSF53335">
    <property type="entry name" value="S-adenosyl-L-methionine-dependent methyltransferases"/>
    <property type="match status" value="1"/>
</dbReference>
<dbReference type="Proteomes" id="UP000580043">
    <property type="component" value="Unassembled WGS sequence"/>
</dbReference>
<protein>
    <submittedName>
        <fullName evidence="2">FkbM family methyltransferase</fullName>
    </submittedName>
</protein>
<dbReference type="InterPro" id="IPR006342">
    <property type="entry name" value="FkbM_mtfrase"/>
</dbReference>
<dbReference type="PANTHER" id="PTHR34009">
    <property type="entry name" value="PROTEIN STAR"/>
    <property type="match status" value="1"/>
</dbReference>
<dbReference type="Gene3D" id="3.40.50.150">
    <property type="entry name" value="Vaccinia Virus protein VP39"/>
    <property type="match status" value="1"/>
</dbReference>
<feature type="domain" description="Methyltransferase FkbM" evidence="1">
    <location>
        <begin position="82"/>
        <end position="240"/>
    </location>
</feature>
<dbReference type="Pfam" id="PF05050">
    <property type="entry name" value="Methyltransf_21"/>
    <property type="match status" value="1"/>
</dbReference>
<dbReference type="RefSeq" id="WP_169147649.1">
    <property type="nucleotide sequence ID" value="NZ_JABBGA010000022.1"/>
</dbReference>
<dbReference type="GO" id="GO:0005737">
    <property type="term" value="C:cytoplasm"/>
    <property type="evidence" value="ECO:0007669"/>
    <property type="project" value="GOC"/>
</dbReference>
<evidence type="ECO:0000259" key="1">
    <source>
        <dbReference type="Pfam" id="PF05050"/>
    </source>
</evidence>
<gene>
    <name evidence="2" type="ORF">HHL15_20350</name>
</gene>
<dbReference type="GO" id="GO:0006888">
    <property type="term" value="P:endoplasmic reticulum to Golgi vesicle-mediated transport"/>
    <property type="evidence" value="ECO:0007669"/>
    <property type="project" value="TreeGrafter"/>
</dbReference>
<keyword evidence="2" id="KW-0489">Methyltransferase</keyword>
<sequence>MSAQDPKKSILEIVKQLVNQHPDLAQSIEQLAQEAQKKNIFDSDVLWTLNADLLAKSRSQLRQDLFVLSELGYKRNGYFVEFGATNGVDLSNTHLLEKEFGWSGLLAEPARLWHADLAKNRSARIDQRCVWKKSNESLVFNETSFAELSTLDQYSASDMHAEARAGGKRYSVNTITLMDLFEEHGTPREIDYLSIDTEGSEFEILEVFDFNKYDIRVITCEHNFTPMRDKIHDLLRRNGFVRKYEKLSQFDDWYVKQQSKPIWSSRVPGIV</sequence>
<evidence type="ECO:0000313" key="2">
    <source>
        <dbReference type="EMBL" id="NML28114.1"/>
    </source>
</evidence>
<dbReference type="InterPro" id="IPR053202">
    <property type="entry name" value="EGF_Rcpt_Signaling_Reg"/>
</dbReference>
<dbReference type="GO" id="GO:0032259">
    <property type="term" value="P:methylation"/>
    <property type="evidence" value="ECO:0007669"/>
    <property type="project" value="UniProtKB-KW"/>
</dbReference>
<keyword evidence="2" id="KW-0808">Transferase</keyword>
<dbReference type="InterPro" id="IPR029063">
    <property type="entry name" value="SAM-dependent_MTases_sf"/>
</dbReference>
<organism evidence="2 3">
    <name type="scientific">Zoogloea dura</name>
    <dbReference type="NCBI Taxonomy" id="2728840"/>
    <lineage>
        <taxon>Bacteria</taxon>
        <taxon>Pseudomonadati</taxon>
        <taxon>Pseudomonadota</taxon>
        <taxon>Betaproteobacteria</taxon>
        <taxon>Rhodocyclales</taxon>
        <taxon>Zoogloeaceae</taxon>
        <taxon>Zoogloea</taxon>
    </lineage>
</organism>
<dbReference type="GO" id="GO:0008168">
    <property type="term" value="F:methyltransferase activity"/>
    <property type="evidence" value="ECO:0007669"/>
    <property type="project" value="UniProtKB-KW"/>
</dbReference>
<name>A0A848GA17_9RHOO</name>